<gene>
    <name evidence="1" type="ORF">glysoja_036268</name>
</gene>
<sequence>MLFYSSTPLPQNPAPSLLSSLDPSGSFVVPSAKTKLPPSLKPNNYLANTYTTPIGSCRWLELHASCLLCSFRLEEEEEEGGDDVMTKIRMEIIARLTKEDFYGLRIALNHISSCHTLIEEN</sequence>
<protein>
    <submittedName>
        <fullName evidence="1">Uncharacterized protein</fullName>
    </submittedName>
</protein>
<reference evidence="1" key="1">
    <citation type="submission" date="2014-07" db="EMBL/GenBank/DDBJ databases">
        <title>Identification of a novel salt tolerance gene in wild soybean by whole-genome sequencing.</title>
        <authorList>
            <person name="Lam H.-M."/>
            <person name="Qi X."/>
            <person name="Li M.-W."/>
            <person name="Liu X."/>
            <person name="Xie M."/>
            <person name="Ni M."/>
            <person name="Xu X."/>
        </authorList>
    </citation>
    <scope>NUCLEOTIDE SEQUENCE [LARGE SCALE GENOMIC DNA]</scope>
    <source>
        <tissue evidence="1">Root</tissue>
    </source>
</reference>
<dbReference type="EMBL" id="KN645083">
    <property type="protein sequence ID" value="KHN41474.1"/>
    <property type="molecule type" value="Genomic_DNA"/>
</dbReference>
<dbReference type="AlphaFoldDB" id="A0A0B2SAZ1"/>
<accession>A0A0B2SAZ1</accession>
<organism evidence="1">
    <name type="scientific">Glycine soja</name>
    <name type="common">Wild soybean</name>
    <dbReference type="NCBI Taxonomy" id="3848"/>
    <lineage>
        <taxon>Eukaryota</taxon>
        <taxon>Viridiplantae</taxon>
        <taxon>Streptophyta</taxon>
        <taxon>Embryophyta</taxon>
        <taxon>Tracheophyta</taxon>
        <taxon>Spermatophyta</taxon>
        <taxon>Magnoliopsida</taxon>
        <taxon>eudicotyledons</taxon>
        <taxon>Gunneridae</taxon>
        <taxon>Pentapetalae</taxon>
        <taxon>rosids</taxon>
        <taxon>fabids</taxon>
        <taxon>Fabales</taxon>
        <taxon>Fabaceae</taxon>
        <taxon>Papilionoideae</taxon>
        <taxon>50 kb inversion clade</taxon>
        <taxon>NPAAA clade</taxon>
        <taxon>indigoferoid/millettioid clade</taxon>
        <taxon>Phaseoleae</taxon>
        <taxon>Glycine</taxon>
        <taxon>Glycine subgen. Soja</taxon>
    </lineage>
</organism>
<name>A0A0B2SAZ1_GLYSO</name>
<evidence type="ECO:0000313" key="1">
    <source>
        <dbReference type="EMBL" id="KHN41474.1"/>
    </source>
</evidence>
<proteinExistence type="predicted"/>
<dbReference type="Proteomes" id="UP000053555">
    <property type="component" value="Unassembled WGS sequence"/>
</dbReference>